<dbReference type="Proteomes" id="UP000092600">
    <property type="component" value="Unassembled WGS sequence"/>
</dbReference>
<dbReference type="PANTHER" id="PTHR10261">
    <property type="entry name" value="COATOMER SUBUNIT GAMMA"/>
    <property type="match status" value="1"/>
</dbReference>
<protein>
    <submittedName>
        <fullName evidence="2">Coatomer subunit gamma-2</fullName>
    </submittedName>
</protein>
<name>A0A199W7S2_ANACO</name>
<evidence type="ECO:0000313" key="3">
    <source>
        <dbReference type="Proteomes" id="UP000092600"/>
    </source>
</evidence>
<dbReference type="InterPro" id="IPR012295">
    <property type="entry name" value="TBP_dom_sf"/>
</dbReference>
<sequence length="96" mass="10369">MRNKPCYRLIQDYGLAEAVSAVINILGMQPCEGTEVVPSNSRSHTCLLSGVYIGNVKVLARLSFGISGPKEVAMKLVVRSGDPDVTARIHQIVIES</sequence>
<dbReference type="FunFam" id="3.30.310.10:FF:000011">
    <property type="entry name" value="Coatomer subunit gamma"/>
    <property type="match status" value="1"/>
</dbReference>
<feature type="domain" description="Coatomer subunit gamma C-terminal" evidence="1">
    <location>
        <begin position="9"/>
        <end position="93"/>
    </location>
</feature>
<gene>
    <name evidence="2" type="ORF">ACMD2_20461</name>
</gene>
<accession>A0A199W7S2</accession>
<dbReference type="GO" id="GO:0006891">
    <property type="term" value="P:intra-Golgi vesicle-mediated transport"/>
    <property type="evidence" value="ECO:0007669"/>
    <property type="project" value="TreeGrafter"/>
</dbReference>
<dbReference type="GO" id="GO:0005793">
    <property type="term" value="C:endoplasmic reticulum-Golgi intermediate compartment"/>
    <property type="evidence" value="ECO:0007669"/>
    <property type="project" value="TreeGrafter"/>
</dbReference>
<reference evidence="2 3" key="1">
    <citation type="journal article" date="2016" name="DNA Res.">
        <title>The draft genome of MD-2 pineapple using hybrid error correction of long reads.</title>
        <authorList>
            <person name="Redwan R.M."/>
            <person name="Saidin A."/>
            <person name="Kumar S.V."/>
        </authorList>
    </citation>
    <scope>NUCLEOTIDE SEQUENCE [LARGE SCALE GENOMIC DNA]</scope>
    <source>
        <strain evidence="3">cv. MD2</strain>
        <tissue evidence="2">Leaf</tissue>
    </source>
</reference>
<dbReference type="GO" id="GO:0030126">
    <property type="term" value="C:COPI vesicle coat"/>
    <property type="evidence" value="ECO:0007669"/>
    <property type="project" value="TreeGrafter"/>
</dbReference>
<dbReference type="GO" id="GO:0006886">
    <property type="term" value="P:intracellular protein transport"/>
    <property type="evidence" value="ECO:0007669"/>
    <property type="project" value="InterPro"/>
</dbReference>
<dbReference type="EMBL" id="LSRQ01000087">
    <property type="protein sequence ID" value="OAY85507.1"/>
    <property type="molecule type" value="Genomic_DNA"/>
</dbReference>
<proteinExistence type="predicted"/>
<dbReference type="GO" id="GO:0000139">
    <property type="term" value="C:Golgi membrane"/>
    <property type="evidence" value="ECO:0007669"/>
    <property type="project" value="TreeGrafter"/>
</dbReference>
<dbReference type="GO" id="GO:0006888">
    <property type="term" value="P:endoplasmic reticulum to Golgi vesicle-mediated transport"/>
    <property type="evidence" value="ECO:0007669"/>
    <property type="project" value="TreeGrafter"/>
</dbReference>
<dbReference type="InterPro" id="IPR009028">
    <property type="entry name" value="Coatomer/calthrin_app_sub_C"/>
</dbReference>
<dbReference type="SUPFAM" id="SSF55711">
    <property type="entry name" value="Subdomain of clathrin and coatomer appendage domain"/>
    <property type="match status" value="1"/>
</dbReference>
<organism evidence="2 3">
    <name type="scientific">Ananas comosus</name>
    <name type="common">Pineapple</name>
    <name type="synonym">Ananas ananas</name>
    <dbReference type="NCBI Taxonomy" id="4615"/>
    <lineage>
        <taxon>Eukaryota</taxon>
        <taxon>Viridiplantae</taxon>
        <taxon>Streptophyta</taxon>
        <taxon>Embryophyta</taxon>
        <taxon>Tracheophyta</taxon>
        <taxon>Spermatophyta</taxon>
        <taxon>Magnoliopsida</taxon>
        <taxon>Liliopsida</taxon>
        <taxon>Poales</taxon>
        <taxon>Bromeliaceae</taxon>
        <taxon>Bromelioideae</taxon>
        <taxon>Ananas</taxon>
    </lineage>
</organism>
<dbReference type="Pfam" id="PF16381">
    <property type="entry name" value="Coatomer_g_Cpla"/>
    <property type="match status" value="1"/>
</dbReference>
<dbReference type="STRING" id="4615.A0A199W7S2"/>
<evidence type="ECO:0000259" key="1">
    <source>
        <dbReference type="Pfam" id="PF16381"/>
    </source>
</evidence>
<dbReference type="GO" id="GO:0009306">
    <property type="term" value="P:protein secretion"/>
    <property type="evidence" value="ECO:0007669"/>
    <property type="project" value="TreeGrafter"/>
</dbReference>
<dbReference type="PANTHER" id="PTHR10261:SF0">
    <property type="entry name" value="COATOMER SUBUNIT GAMMA-2"/>
    <property type="match status" value="1"/>
</dbReference>
<comment type="caution">
    <text evidence="2">The sequence shown here is derived from an EMBL/GenBank/DDBJ whole genome shotgun (WGS) entry which is preliminary data.</text>
</comment>
<dbReference type="InterPro" id="IPR017106">
    <property type="entry name" value="Coatomer_gsu"/>
</dbReference>
<evidence type="ECO:0000313" key="2">
    <source>
        <dbReference type="EMBL" id="OAY85507.1"/>
    </source>
</evidence>
<dbReference type="InterPro" id="IPR032154">
    <property type="entry name" value="Coatomer_g_Cpla"/>
</dbReference>
<dbReference type="Gene3D" id="3.30.310.10">
    <property type="entry name" value="TATA-Binding Protein"/>
    <property type="match status" value="1"/>
</dbReference>
<dbReference type="AlphaFoldDB" id="A0A199W7S2"/>
<dbReference type="GO" id="GO:0005783">
    <property type="term" value="C:endoplasmic reticulum"/>
    <property type="evidence" value="ECO:0007669"/>
    <property type="project" value="TreeGrafter"/>
</dbReference>